<dbReference type="EMBL" id="JACXLC010000001">
    <property type="protein sequence ID" value="MBD2843225.1"/>
    <property type="molecule type" value="Genomic_DNA"/>
</dbReference>
<dbReference type="PANTHER" id="PTHR39200:SF1">
    <property type="entry name" value="AUTO-TRANSPORTER ADHESIN HEAD GIN DOMAIN-CONTAINING PROTEIN-RELATED"/>
    <property type="match status" value="1"/>
</dbReference>
<evidence type="ECO:0000313" key="3">
    <source>
        <dbReference type="Proteomes" id="UP000635384"/>
    </source>
</evidence>
<dbReference type="Gene3D" id="2.160.20.120">
    <property type="match status" value="1"/>
</dbReference>
<name>A0ABR8KUF1_9SPHN</name>
<reference evidence="2 3" key="1">
    <citation type="submission" date="2020-09" db="EMBL/GenBank/DDBJ databases">
        <authorList>
            <person name="Yoon J.-W."/>
        </authorList>
    </citation>
    <scope>NUCLEOTIDE SEQUENCE [LARGE SCALE GENOMIC DNA]</scope>
    <source>
        <strain evidence="2 3">KMU-140</strain>
    </source>
</reference>
<organism evidence="2 3">
    <name type="scientific">Erythrobacter rubeus</name>
    <dbReference type="NCBI Taxonomy" id="2760803"/>
    <lineage>
        <taxon>Bacteria</taxon>
        <taxon>Pseudomonadati</taxon>
        <taxon>Pseudomonadota</taxon>
        <taxon>Alphaproteobacteria</taxon>
        <taxon>Sphingomonadales</taxon>
        <taxon>Erythrobacteraceae</taxon>
        <taxon>Erythrobacter/Porphyrobacter group</taxon>
        <taxon>Erythrobacter</taxon>
    </lineage>
</organism>
<dbReference type="Pfam" id="PF10988">
    <property type="entry name" value="DUF2807"/>
    <property type="match status" value="1"/>
</dbReference>
<sequence>MDDWESVDGVPLAELDMSGAAPSKLVLAGPDRVFITEASELAISVEGDTKAGEALRFDRDGDRLTIARDRNIFDGSGVAMVLVSMPAPSELGIAGSGQIEAESMASDSAEIEIAGSGDIKVGNIDADRLEVEIAGSGNVTAIGRAINVSIEIAGSGDVDFANLSADDASVEIAGSGDVELASDGTVSAEIAGSGDVTVYGSASCSVQSAGSGSLTCRPAETAAAAPERAIAADE</sequence>
<accession>A0ABR8KUF1</accession>
<dbReference type="Proteomes" id="UP000635384">
    <property type="component" value="Unassembled WGS sequence"/>
</dbReference>
<proteinExistence type="predicted"/>
<gene>
    <name evidence="2" type="ORF">IB285_13265</name>
</gene>
<evidence type="ECO:0000313" key="2">
    <source>
        <dbReference type="EMBL" id="MBD2843225.1"/>
    </source>
</evidence>
<protein>
    <submittedName>
        <fullName evidence="2">DUF2807 domain-containing protein</fullName>
    </submittedName>
</protein>
<comment type="caution">
    <text evidence="2">The sequence shown here is derived from an EMBL/GenBank/DDBJ whole genome shotgun (WGS) entry which is preliminary data.</text>
</comment>
<feature type="domain" description="Putative auto-transporter adhesin head GIN" evidence="1">
    <location>
        <begin position="23"/>
        <end position="202"/>
    </location>
</feature>
<dbReference type="PANTHER" id="PTHR39200">
    <property type="entry name" value="HYPOTHETICAL EXPORTED PROTEIN"/>
    <property type="match status" value="1"/>
</dbReference>
<evidence type="ECO:0000259" key="1">
    <source>
        <dbReference type="Pfam" id="PF10988"/>
    </source>
</evidence>
<keyword evidence="3" id="KW-1185">Reference proteome</keyword>
<dbReference type="InterPro" id="IPR021255">
    <property type="entry name" value="DUF2807"/>
</dbReference>